<name>A0A151I310_9HYME</name>
<gene>
    <name evidence="2" type="ORF">ALC53_06760</name>
</gene>
<evidence type="ECO:0000313" key="3">
    <source>
        <dbReference type="Proteomes" id="UP000078540"/>
    </source>
</evidence>
<feature type="region of interest" description="Disordered" evidence="1">
    <location>
        <begin position="77"/>
        <end position="113"/>
    </location>
</feature>
<evidence type="ECO:0000256" key="1">
    <source>
        <dbReference type="SAM" id="MobiDB-lite"/>
    </source>
</evidence>
<evidence type="ECO:0000313" key="2">
    <source>
        <dbReference type="EMBL" id="KYM82755.1"/>
    </source>
</evidence>
<organism evidence="2 3">
    <name type="scientific">Atta colombica</name>
    <dbReference type="NCBI Taxonomy" id="520822"/>
    <lineage>
        <taxon>Eukaryota</taxon>
        <taxon>Metazoa</taxon>
        <taxon>Ecdysozoa</taxon>
        <taxon>Arthropoda</taxon>
        <taxon>Hexapoda</taxon>
        <taxon>Insecta</taxon>
        <taxon>Pterygota</taxon>
        <taxon>Neoptera</taxon>
        <taxon>Endopterygota</taxon>
        <taxon>Hymenoptera</taxon>
        <taxon>Apocrita</taxon>
        <taxon>Aculeata</taxon>
        <taxon>Formicoidea</taxon>
        <taxon>Formicidae</taxon>
        <taxon>Myrmicinae</taxon>
        <taxon>Atta</taxon>
    </lineage>
</organism>
<keyword evidence="3" id="KW-1185">Reference proteome</keyword>
<protein>
    <submittedName>
        <fullName evidence="2">Uncharacterized protein</fullName>
    </submittedName>
</protein>
<reference evidence="2 3" key="1">
    <citation type="submission" date="2015-09" db="EMBL/GenBank/DDBJ databases">
        <title>Atta colombica WGS genome.</title>
        <authorList>
            <person name="Nygaard S."/>
            <person name="Hu H."/>
            <person name="Boomsma J."/>
            <person name="Zhang G."/>
        </authorList>
    </citation>
    <scope>NUCLEOTIDE SEQUENCE [LARGE SCALE GENOMIC DNA]</scope>
    <source>
        <strain evidence="2">Treedump-2</strain>
        <tissue evidence="2">Whole body</tissue>
    </source>
</reference>
<accession>A0A151I310</accession>
<dbReference type="AlphaFoldDB" id="A0A151I310"/>
<sequence length="164" mass="18763">MYEYEFRDRLVSGTYRDAFRAPAGTGKPHRVVPHRQVPAGDSMRKNCARRVEPTTFSNRLEALEIRFGRLMIGGSGRSSAPNVLGSRDETPRFLPIRGTNDTERRDPVSASEPQKRLGVPLIYEFIKWHWFSYQDIGIQSRIHQTAAHRDFEAKSYALVMLAGR</sequence>
<proteinExistence type="predicted"/>
<dbReference type="Proteomes" id="UP000078540">
    <property type="component" value="Unassembled WGS sequence"/>
</dbReference>
<dbReference type="EMBL" id="KQ976508">
    <property type="protein sequence ID" value="KYM82755.1"/>
    <property type="molecule type" value="Genomic_DNA"/>
</dbReference>